<dbReference type="InterPro" id="IPR006439">
    <property type="entry name" value="HAD-SF_hydro_IA"/>
</dbReference>
<dbReference type="Gene3D" id="3.40.50.1000">
    <property type="entry name" value="HAD superfamily/HAD-like"/>
    <property type="match status" value="1"/>
</dbReference>
<protein>
    <recommendedName>
        <fullName evidence="5">Haloacid dehalogenase</fullName>
    </recommendedName>
</protein>
<dbReference type="PRINTS" id="PR00413">
    <property type="entry name" value="HADHALOGNASE"/>
</dbReference>
<keyword evidence="4" id="KW-1185">Reference proteome</keyword>
<dbReference type="SUPFAM" id="SSF56784">
    <property type="entry name" value="HAD-like"/>
    <property type="match status" value="1"/>
</dbReference>
<proteinExistence type="inferred from homology"/>
<evidence type="ECO:0000256" key="1">
    <source>
        <dbReference type="ARBA" id="ARBA00008106"/>
    </source>
</evidence>
<accession>A0ABR3JUU9</accession>
<name>A0ABR3JUU9_9AGAR</name>
<evidence type="ECO:0008006" key="5">
    <source>
        <dbReference type="Google" id="ProtNLM"/>
    </source>
</evidence>
<dbReference type="SFLD" id="SFLDG01129">
    <property type="entry name" value="C1.5:_HAD__Beta-PGM__Phosphata"/>
    <property type="match status" value="1"/>
</dbReference>
<dbReference type="NCBIfam" id="TIGR01493">
    <property type="entry name" value="HAD-SF-IA-v2"/>
    <property type="match status" value="1"/>
</dbReference>
<dbReference type="InterPro" id="IPR006328">
    <property type="entry name" value="2-HAD"/>
</dbReference>
<keyword evidence="2" id="KW-0378">Hydrolase</keyword>
<comment type="caution">
    <text evidence="3">The sequence shown here is derived from an EMBL/GenBank/DDBJ whole genome shotgun (WGS) entry which is preliminary data.</text>
</comment>
<dbReference type="PANTHER" id="PTHR43316">
    <property type="entry name" value="HYDROLASE, HALOACID DELAHOGENASE-RELATED"/>
    <property type="match status" value="1"/>
</dbReference>
<evidence type="ECO:0000313" key="4">
    <source>
        <dbReference type="Proteomes" id="UP001556367"/>
    </source>
</evidence>
<gene>
    <name evidence="3" type="ORF">HGRIS_014432</name>
</gene>
<evidence type="ECO:0000256" key="2">
    <source>
        <dbReference type="ARBA" id="ARBA00022801"/>
    </source>
</evidence>
<reference evidence="4" key="1">
    <citation type="submission" date="2024-06" db="EMBL/GenBank/DDBJ databases">
        <title>Multi-omics analyses provide insights into the biosynthesis of the anticancer antibiotic pleurotin in Hohenbuehelia grisea.</title>
        <authorList>
            <person name="Weaver J.A."/>
            <person name="Alberti F."/>
        </authorList>
    </citation>
    <scope>NUCLEOTIDE SEQUENCE [LARGE SCALE GENOMIC DNA]</scope>
    <source>
        <strain evidence="4">T-177</strain>
    </source>
</reference>
<dbReference type="InterPro" id="IPR036412">
    <property type="entry name" value="HAD-like_sf"/>
</dbReference>
<dbReference type="InterPro" id="IPR023214">
    <property type="entry name" value="HAD_sf"/>
</dbReference>
<dbReference type="Pfam" id="PF00702">
    <property type="entry name" value="Hydrolase"/>
    <property type="match status" value="1"/>
</dbReference>
<sequence length="250" mass="27777">MTMGNLQGVEALVFDVFGTVVDWRSSVVDELGKLGKKTGADESTDWTAFANEWRKGYMQSTRNVADGAGVGPLNVDVLHRELLDKMLASPSWSKLGALWQDEERKQLNLAWHRLNGWPDSSEGLKRLKKTKILATLSNGNVRLLVDMAKFADLPWDVIFSTELFGSFKPHPKTYLGAAHHLSLPPSSCAMVAAHIFDLRAAASNGMKTIYVRRLDEDVVEPESVTRKEDGGEVDYVVDSLTQLAELFEKL</sequence>
<dbReference type="NCBIfam" id="TIGR01428">
    <property type="entry name" value="HAD_type_II"/>
    <property type="match status" value="1"/>
</dbReference>
<dbReference type="InterPro" id="IPR051540">
    <property type="entry name" value="S-2-haloacid_dehalogenase"/>
</dbReference>
<dbReference type="SFLD" id="SFLDS00003">
    <property type="entry name" value="Haloacid_Dehalogenase"/>
    <property type="match status" value="1"/>
</dbReference>
<comment type="similarity">
    <text evidence="1">Belongs to the HAD-like hydrolase superfamily. S-2-haloalkanoic acid dehalogenase family.</text>
</comment>
<dbReference type="EMBL" id="JASNQZ010000003">
    <property type="protein sequence ID" value="KAL0959145.1"/>
    <property type="molecule type" value="Genomic_DNA"/>
</dbReference>
<dbReference type="Proteomes" id="UP001556367">
    <property type="component" value="Unassembled WGS sequence"/>
</dbReference>
<dbReference type="PANTHER" id="PTHR43316:SF3">
    <property type="entry name" value="HALOACID DEHALOGENASE, TYPE II (AFU_ORTHOLOGUE AFUA_2G07750)-RELATED"/>
    <property type="match status" value="1"/>
</dbReference>
<organism evidence="3 4">
    <name type="scientific">Hohenbuehelia grisea</name>
    <dbReference type="NCBI Taxonomy" id="104357"/>
    <lineage>
        <taxon>Eukaryota</taxon>
        <taxon>Fungi</taxon>
        <taxon>Dikarya</taxon>
        <taxon>Basidiomycota</taxon>
        <taxon>Agaricomycotina</taxon>
        <taxon>Agaricomycetes</taxon>
        <taxon>Agaricomycetidae</taxon>
        <taxon>Agaricales</taxon>
        <taxon>Pleurotineae</taxon>
        <taxon>Pleurotaceae</taxon>
        <taxon>Hohenbuehelia</taxon>
    </lineage>
</organism>
<dbReference type="InterPro" id="IPR023198">
    <property type="entry name" value="PGP-like_dom2"/>
</dbReference>
<evidence type="ECO:0000313" key="3">
    <source>
        <dbReference type="EMBL" id="KAL0959145.1"/>
    </source>
</evidence>
<dbReference type="Gene3D" id="1.10.150.240">
    <property type="entry name" value="Putative phosphatase, domain 2"/>
    <property type="match status" value="1"/>
</dbReference>